<dbReference type="Pfam" id="PF22000">
    <property type="entry name" value="DUF6929"/>
    <property type="match status" value="1"/>
</dbReference>
<evidence type="ECO:0000313" key="1">
    <source>
        <dbReference type="EMBL" id="PPE73687.1"/>
    </source>
</evidence>
<keyword evidence="2" id="KW-1185">Reference proteome</keyword>
<dbReference type="AlphaFoldDB" id="A0A2S5TFK2"/>
<dbReference type="OrthoDB" id="8357313at2"/>
<dbReference type="InterPro" id="IPR053851">
    <property type="entry name" value="DUF6929"/>
</dbReference>
<proteinExistence type="predicted"/>
<evidence type="ECO:0000313" key="2">
    <source>
        <dbReference type="Proteomes" id="UP000238220"/>
    </source>
</evidence>
<accession>A0A2S5TFK2</accession>
<name>A0A2S5TFK2_9GAMM</name>
<gene>
    <name evidence="1" type="ORF">C3942_12905</name>
</gene>
<dbReference type="Proteomes" id="UP000238220">
    <property type="component" value="Unassembled WGS sequence"/>
</dbReference>
<dbReference type="EMBL" id="PSNW01000006">
    <property type="protein sequence ID" value="PPE73687.1"/>
    <property type="molecule type" value="Genomic_DNA"/>
</dbReference>
<comment type="caution">
    <text evidence="1">The sequence shown here is derived from an EMBL/GenBank/DDBJ whole genome shotgun (WGS) entry which is preliminary data.</text>
</comment>
<sequence length="289" mass="30904">MTSVPALIARQDPALIARLSRVTPLSGVRAGSGLLAVGPRLLALQDDARAVAWIEPRTLQVRLQVLEGHGGALPKKEKPDYEALLRTPDGTIWLLGSGSRPNRRRTAQLRADGSVRLREDHALYEFMEAALGGRPNIEGALYIGDRLRLFHRGTAAESDAWLDLPATVLAGAAPKLLELRRLDLGEIGGVRLHLTDAALIEGGCILYLAAAEHTNDAVADGPISGAALGIIDADGARWAPLQDPSGELSLRKVEGIAALDDWHGGWLITDADDASRPAELCRYELGGPW</sequence>
<reference evidence="1 2" key="1">
    <citation type="submission" date="2018-02" db="EMBL/GenBank/DDBJ databases">
        <title>Genome sequencing of Solimonas sp. HR-BB.</title>
        <authorList>
            <person name="Lee Y."/>
            <person name="Jeon C.O."/>
        </authorList>
    </citation>
    <scope>NUCLEOTIDE SEQUENCE [LARGE SCALE GENOMIC DNA]</scope>
    <source>
        <strain evidence="1 2">HR-BB</strain>
    </source>
</reference>
<protein>
    <recommendedName>
        <fullName evidence="3">DUF3616 domain-containing protein</fullName>
    </recommendedName>
</protein>
<evidence type="ECO:0008006" key="3">
    <source>
        <dbReference type="Google" id="ProtNLM"/>
    </source>
</evidence>
<organism evidence="1 2">
    <name type="scientific">Solimonas fluminis</name>
    <dbReference type="NCBI Taxonomy" id="2086571"/>
    <lineage>
        <taxon>Bacteria</taxon>
        <taxon>Pseudomonadati</taxon>
        <taxon>Pseudomonadota</taxon>
        <taxon>Gammaproteobacteria</taxon>
        <taxon>Nevskiales</taxon>
        <taxon>Nevskiaceae</taxon>
        <taxon>Solimonas</taxon>
    </lineage>
</organism>
<dbReference type="RefSeq" id="WP_104230748.1">
    <property type="nucleotide sequence ID" value="NZ_PSNW01000006.1"/>
</dbReference>